<evidence type="ECO:0000313" key="2">
    <source>
        <dbReference type="Proteomes" id="UP000028493"/>
    </source>
</evidence>
<proteinExistence type="predicted"/>
<name>A0A077PVD3_XENBV</name>
<dbReference type="HOGENOM" id="CLU_3421303_0_0_6"/>
<dbReference type="AlphaFoldDB" id="A0A077PVD3"/>
<organism evidence="1 2">
    <name type="scientific">Xenorhabdus bovienii str. kraussei Becker Underwood</name>
    <dbReference type="NCBI Taxonomy" id="1398204"/>
    <lineage>
        <taxon>Bacteria</taxon>
        <taxon>Pseudomonadati</taxon>
        <taxon>Pseudomonadota</taxon>
        <taxon>Gammaproteobacteria</taxon>
        <taxon>Enterobacterales</taxon>
        <taxon>Morganellaceae</taxon>
        <taxon>Xenorhabdus</taxon>
    </lineage>
</organism>
<comment type="caution">
    <text evidence="1">The sequence shown here is derived from an EMBL/GenBank/DDBJ whole genome shotgun (WGS) entry which is preliminary data.</text>
</comment>
<dbReference type="Proteomes" id="UP000028493">
    <property type="component" value="Unassembled WGS sequence"/>
</dbReference>
<evidence type="ECO:0000313" key="1">
    <source>
        <dbReference type="EMBL" id="CDH23824.1"/>
    </source>
</evidence>
<accession>A0A077PVD3</accession>
<reference evidence="1" key="1">
    <citation type="submission" date="2013-07" db="EMBL/GenBank/DDBJ databases">
        <title>Sub-species coevolution in mutualistic symbiosis.</title>
        <authorList>
            <person name="Murfin K."/>
            <person name="Klassen J."/>
            <person name="Lee M."/>
            <person name="Forst S."/>
            <person name="Stock P."/>
            <person name="Goodrich-Blair H."/>
        </authorList>
    </citation>
    <scope>NUCLEOTIDE SEQUENCE [LARGE SCALE GENOMIC DNA]</scope>
    <source>
        <strain evidence="1">Kraussei Becker Underwood</strain>
    </source>
</reference>
<gene>
    <name evidence="1" type="ORF">XBKB1_2080008</name>
</gene>
<sequence>MRYQWGKEPTLENAFYEYEDEVLR</sequence>
<protein>
    <submittedName>
        <fullName evidence="1">Uncharacterized protein</fullName>
    </submittedName>
</protein>
<dbReference type="EMBL" id="CBSZ010000122">
    <property type="protein sequence ID" value="CDH23824.1"/>
    <property type="molecule type" value="Genomic_DNA"/>
</dbReference>